<dbReference type="SUPFAM" id="SSF54001">
    <property type="entry name" value="Cysteine proteinases"/>
    <property type="match status" value="1"/>
</dbReference>
<dbReference type="PRINTS" id="PR01543">
    <property type="entry name" value="ANATRNSFRASE"/>
</dbReference>
<evidence type="ECO:0000313" key="3">
    <source>
        <dbReference type="EMBL" id="AUX38391.1"/>
    </source>
</evidence>
<dbReference type="InterPro" id="IPR038765">
    <property type="entry name" value="Papain-like_cys_pep_sf"/>
</dbReference>
<dbReference type="AlphaFoldDB" id="A0A4P2R6P1"/>
<dbReference type="PANTHER" id="PTHR11786:SF0">
    <property type="entry name" value="ARYLAMINE N-ACETYLTRANSFERASE 4-RELATED"/>
    <property type="match status" value="1"/>
</dbReference>
<dbReference type="Proteomes" id="UP000295497">
    <property type="component" value="Chromosome"/>
</dbReference>
<dbReference type="RefSeq" id="WP_129580848.1">
    <property type="nucleotide sequence ID" value="NZ_CP012672.1"/>
</dbReference>
<proteinExistence type="inferred from homology"/>
<keyword evidence="3" id="KW-0808">Transferase</keyword>
<dbReference type="PANTHER" id="PTHR11786">
    <property type="entry name" value="N-HYDROXYARYLAMINE O-ACETYLTRANSFERASE"/>
    <property type="match status" value="1"/>
</dbReference>
<sequence length="341" mass="37504">MNDPSLLRAIGMSGSLRARSLDTALTHTAVELAPRDVEVVRAPGLGETPRFGANAALHRGGGMIALDAYLARIGYDGPRAPTLDTLRAIHALHPRAIAFENLDSWSGRRIDLSPAAIERKLVRGRRGGYCYEQNGLLAHALRALGFEVRGLAARVRWGAPEGETRPRSHMLLRVELAEGTYLADVGFGALAPVAPLRLVHDVEQETPLETFRLRGEDGGQVLEVKSGEAWRALYWFDLTEQLPADYDLFNWWVSTNPGSLFVRSLVVARPTPQGRVTLFDRELTYRRRDGGVEQRTLASADALRDALEGEFGLDLSGLEGIHEALRRLASPGGASEREERF</sequence>
<organism evidence="3 4">
    <name type="scientific">Sorangium cellulosum</name>
    <name type="common">Polyangium cellulosum</name>
    <dbReference type="NCBI Taxonomy" id="56"/>
    <lineage>
        <taxon>Bacteria</taxon>
        <taxon>Pseudomonadati</taxon>
        <taxon>Myxococcota</taxon>
        <taxon>Polyangia</taxon>
        <taxon>Polyangiales</taxon>
        <taxon>Polyangiaceae</taxon>
        <taxon>Sorangium</taxon>
    </lineage>
</organism>
<dbReference type="InterPro" id="IPR001447">
    <property type="entry name" value="Arylamine_N-AcTrfase"/>
</dbReference>
<dbReference type="Pfam" id="PF00797">
    <property type="entry name" value="Acetyltransf_2"/>
    <property type="match status" value="1"/>
</dbReference>
<evidence type="ECO:0000256" key="1">
    <source>
        <dbReference type="ARBA" id="ARBA00006547"/>
    </source>
</evidence>
<protein>
    <submittedName>
        <fullName evidence="3">N-hydroxyarylamine O-acetyltransferase</fullName>
    </submittedName>
</protein>
<evidence type="ECO:0000256" key="2">
    <source>
        <dbReference type="RuleBase" id="RU003452"/>
    </source>
</evidence>
<dbReference type="Gene3D" id="2.40.128.150">
    <property type="entry name" value="Cysteine proteinases"/>
    <property type="match status" value="1"/>
</dbReference>
<gene>
    <name evidence="3" type="primary">nhoA</name>
    <name evidence="3" type="ORF">SOCE836_106350</name>
</gene>
<name>A0A4P2R6P1_SORCE</name>
<evidence type="ECO:0000313" key="4">
    <source>
        <dbReference type="Proteomes" id="UP000295497"/>
    </source>
</evidence>
<reference evidence="3 4" key="1">
    <citation type="submission" date="2015-09" db="EMBL/GenBank/DDBJ databases">
        <title>Sorangium comparison.</title>
        <authorList>
            <person name="Zaburannyi N."/>
            <person name="Bunk B."/>
            <person name="Overmann J."/>
            <person name="Mueller R."/>
        </authorList>
    </citation>
    <scope>NUCLEOTIDE SEQUENCE [LARGE SCALE GENOMIC DNA]</scope>
    <source>
        <strain evidence="3 4">So ce836</strain>
    </source>
</reference>
<dbReference type="EMBL" id="CP012672">
    <property type="protein sequence ID" value="AUX38391.1"/>
    <property type="molecule type" value="Genomic_DNA"/>
</dbReference>
<dbReference type="Gene3D" id="3.30.2140.10">
    <property type="entry name" value="Arylamine N-acetyltransferase"/>
    <property type="match status" value="1"/>
</dbReference>
<dbReference type="GO" id="GO:0016407">
    <property type="term" value="F:acetyltransferase activity"/>
    <property type="evidence" value="ECO:0007669"/>
    <property type="project" value="InterPro"/>
</dbReference>
<comment type="similarity">
    <text evidence="1 2">Belongs to the arylamine N-acetyltransferase family.</text>
</comment>
<accession>A0A4P2R6P1</accession>